<keyword evidence="9" id="KW-1185">Reference proteome</keyword>
<name>A0A2A6FAS9_9HYPH</name>
<accession>A0A2A6FAS9</accession>
<keyword evidence="3 7" id="KW-0812">Transmembrane</keyword>
<feature type="transmembrane region" description="Helical" evidence="7">
    <location>
        <begin position="406"/>
        <end position="424"/>
    </location>
</feature>
<dbReference type="InterPro" id="IPR050833">
    <property type="entry name" value="Poly_Biosynth_Transport"/>
</dbReference>
<proteinExistence type="predicted"/>
<gene>
    <name evidence="8" type="ORF">CN311_24175</name>
</gene>
<feature type="compositionally biased region" description="Basic and acidic residues" evidence="6">
    <location>
        <begin position="11"/>
        <end position="21"/>
    </location>
</feature>
<dbReference type="AlphaFoldDB" id="A0A2A6FAS9"/>
<feature type="transmembrane region" description="Helical" evidence="7">
    <location>
        <begin position="124"/>
        <end position="147"/>
    </location>
</feature>
<feature type="transmembrane region" description="Helical" evidence="7">
    <location>
        <begin position="153"/>
        <end position="173"/>
    </location>
</feature>
<feature type="transmembrane region" description="Helical" evidence="7">
    <location>
        <begin position="296"/>
        <end position="314"/>
    </location>
</feature>
<evidence type="ECO:0000256" key="3">
    <source>
        <dbReference type="ARBA" id="ARBA00022692"/>
    </source>
</evidence>
<protein>
    <recommendedName>
        <fullName evidence="10">Lipopolysaccharide biosynthesis protein</fullName>
    </recommendedName>
</protein>
<comment type="subcellular location">
    <subcellularLocation>
        <location evidence="1">Cell membrane</location>
        <topology evidence="1">Multi-pass membrane protein</topology>
    </subcellularLocation>
</comment>
<keyword evidence="5 7" id="KW-0472">Membrane</keyword>
<evidence type="ECO:0000256" key="1">
    <source>
        <dbReference type="ARBA" id="ARBA00004651"/>
    </source>
</evidence>
<comment type="caution">
    <text evidence="8">The sequence shown here is derived from an EMBL/GenBank/DDBJ whole genome shotgun (WGS) entry which is preliminary data.</text>
</comment>
<evidence type="ECO:0000313" key="8">
    <source>
        <dbReference type="EMBL" id="PDQ18548.1"/>
    </source>
</evidence>
<dbReference type="Pfam" id="PF01943">
    <property type="entry name" value="Polysacc_synt"/>
    <property type="match status" value="1"/>
</dbReference>
<evidence type="ECO:0000256" key="6">
    <source>
        <dbReference type="SAM" id="MobiDB-lite"/>
    </source>
</evidence>
<feature type="transmembrane region" description="Helical" evidence="7">
    <location>
        <begin position="83"/>
        <end position="103"/>
    </location>
</feature>
<organism evidence="8 9">
    <name type="scientific">Mesorhizobium sanjuanii</name>
    <dbReference type="NCBI Taxonomy" id="2037900"/>
    <lineage>
        <taxon>Bacteria</taxon>
        <taxon>Pseudomonadati</taxon>
        <taxon>Pseudomonadota</taxon>
        <taxon>Alphaproteobacteria</taxon>
        <taxon>Hyphomicrobiales</taxon>
        <taxon>Phyllobacteriaceae</taxon>
        <taxon>Mesorhizobium</taxon>
    </lineage>
</organism>
<dbReference type="EMBL" id="NWQG01000179">
    <property type="protein sequence ID" value="PDQ18548.1"/>
    <property type="molecule type" value="Genomic_DNA"/>
</dbReference>
<evidence type="ECO:0000256" key="5">
    <source>
        <dbReference type="ARBA" id="ARBA00023136"/>
    </source>
</evidence>
<dbReference type="InterPro" id="IPR002797">
    <property type="entry name" value="Polysacc_synth"/>
</dbReference>
<feature type="region of interest" description="Disordered" evidence="6">
    <location>
        <begin position="1"/>
        <end position="26"/>
    </location>
</feature>
<dbReference type="GO" id="GO:0005886">
    <property type="term" value="C:plasma membrane"/>
    <property type="evidence" value="ECO:0007669"/>
    <property type="project" value="UniProtKB-SubCell"/>
</dbReference>
<keyword evidence="2" id="KW-1003">Cell membrane</keyword>
<feature type="transmembrane region" description="Helical" evidence="7">
    <location>
        <begin position="430"/>
        <end position="449"/>
    </location>
</feature>
<keyword evidence="4 7" id="KW-1133">Transmembrane helix</keyword>
<evidence type="ECO:0000256" key="7">
    <source>
        <dbReference type="SAM" id="Phobius"/>
    </source>
</evidence>
<evidence type="ECO:0000256" key="4">
    <source>
        <dbReference type="ARBA" id="ARBA00022989"/>
    </source>
</evidence>
<feature type="transmembrane region" description="Helical" evidence="7">
    <location>
        <begin position="335"/>
        <end position="361"/>
    </location>
</feature>
<dbReference type="PANTHER" id="PTHR30250">
    <property type="entry name" value="PST FAMILY PREDICTED COLANIC ACID TRANSPORTER"/>
    <property type="match status" value="1"/>
</dbReference>
<evidence type="ECO:0000313" key="9">
    <source>
        <dbReference type="Proteomes" id="UP000219182"/>
    </source>
</evidence>
<feature type="compositionally biased region" description="Polar residues" evidence="6">
    <location>
        <begin position="1"/>
        <end position="10"/>
    </location>
</feature>
<evidence type="ECO:0008006" key="10">
    <source>
        <dbReference type="Google" id="ProtNLM"/>
    </source>
</evidence>
<evidence type="ECO:0000256" key="2">
    <source>
        <dbReference type="ARBA" id="ARBA00022475"/>
    </source>
</evidence>
<dbReference type="Proteomes" id="UP000219182">
    <property type="component" value="Unassembled WGS sequence"/>
</dbReference>
<sequence>MAFSTISSSRFAKERQNERTPRTPRPCCEQVAGENCPYFHIWRSGMFRSILTVLSGSVIAQIIAVAVLPILTRLYDAEAFGRYQIYISILNIAVMFVAFRYEVALLSARPGRVYENLLKLTFRLCIWTSMVALLVAGAVDLLIPGVLSSLRGIVFFLPVAMAVAGIYQMLTFLPIRDRNYGLSARSKIFQSVGFSFGALGFAFLPVIGVGLVLADVFGRAFGAISVLFESGKLWRTLISPLSFSEMKFTAIRFQKYGLLTFPGTLLSSLSAAVAPFAFLALFNLEVAGQYSLLERFILMPVGVIAAAVSQVFTGELSTLYRTNKKDLNRAFRRSLFQLLAIGLVPTVLGMMLSPSLVPLVFGADWTMAGKLCVIGFPIAYVRFVATALTMTLVVIDRQSLQFSWEVGRFLFTLCVFGGLGWVGVDNPNTVMVWYALATAVTYAIHLLLADRATRLVSLQAAEIGKTTL</sequence>
<feature type="transmembrane region" description="Helical" evidence="7">
    <location>
        <begin position="50"/>
        <end position="71"/>
    </location>
</feature>
<dbReference type="PANTHER" id="PTHR30250:SF28">
    <property type="entry name" value="POLYSACCHARIDE BIOSYNTHESIS PROTEIN"/>
    <property type="match status" value="1"/>
</dbReference>
<feature type="transmembrane region" description="Helical" evidence="7">
    <location>
        <begin position="194"/>
        <end position="214"/>
    </location>
</feature>
<feature type="transmembrane region" description="Helical" evidence="7">
    <location>
        <begin position="259"/>
        <end position="284"/>
    </location>
</feature>
<feature type="transmembrane region" description="Helical" evidence="7">
    <location>
        <begin position="373"/>
        <end position="394"/>
    </location>
</feature>
<reference evidence="8 9" key="1">
    <citation type="submission" date="2017-09" db="EMBL/GenBank/DDBJ databases">
        <title>Mesorhizobum sanjuanii sp. nov. isolated from nodules of Lotus tenuis in saline-alkaline lowlands of Flooding Pampa.</title>
        <authorList>
            <person name="Sannazzaro A.I."/>
            <person name="Torres Tejerizo G.A."/>
            <person name="Fontana F."/>
            <person name="Cumpa Velazquez L.M."/>
            <person name="Hansen L."/>
            <person name="Pistorio M."/>
            <person name="Estrella M.J."/>
        </authorList>
    </citation>
    <scope>NUCLEOTIDE SEQUENCE [LARGE SCALE GENOMIC DNA]</scope>
    <source>
        <strain evidence="8 9">BSA136</strain>
    </source>
</reference>